<feature type="transmembrane region" description="Helical" evidence="2">
    <location>
        <begin position="12"/>
        <end position="35"/>
    </location>
</feature>
<dbReference type="InterPro" id="IPR011055">
    <property type="entry name" value="Dup_hybrid_motif"/>
</dbReference>
<dbReference type="InterPro" id="IPR016047">
    <property type="entry name" value="M23ase_b-sheet_dom"/>
</dbReference>
<dbReference type="EMBL" id="JAHQCW010000048">
    <property type="protein sequence ID" value="MBU9739035.1"/>
    <property type="molecule type" value="Genomic_DNA"/>
</dbReference>
<dbReference type="SUPFAM" id="SSF51261">
    <property type="entry name" value="Duplicated hybrid motif"/>
    <property type="match status" value="1"/>
</dbReference>
<sequence>MRRKKAVNFLKSRATVVTLSLCFVAAVALVGMYWAGNRSKDNTQDLVDLSDTAEEQLAQQTPAPDTAEAATNHVVNEEVTPEAAPTPTPEAEETVAEVEEPETEPEEEEPAAQTNAKVKPSPSFNEEDKIAWPVTGNVLMDYSMDKSIYFSTLDQYKYNPALIIQGDVNSQVFSAAPGTVTSVVVSEETGTTVTVDLGNGFEAIYGQLKEVPVEEGSNVKEGEIIGYISEPTKYYSVEGSNLFFEMRKDGAPVDPMNYLE</sequence>
<comment type="caution">
    <text evidence="4">The sequence shown here is derived from an EMBL/GenBank/DDBJ whole genome shotgun (WGS) entry which is preliminary data.</text>
</comment>
<dbReference type="Proteomes" id="UP000712157">
    <property type="component" value="Unassembled WGS sequence"/>
</dbReference>
<keyword evidence="2" id="KW-0472">Membrane</keyword>
<feature type="compositionally biased region" description="Acidic residues" evidence="1">
    <location>
        <begin position="90"/>
        <end position="110"/>
    </location>
</feature>
<organism evidence="4 5">
    <name type="scientific">Diplocloster agilis</name>
    <dbReference type="NCBI Taxonomy" id="2850323"/>
    <lineage>
        <taxon>Bacteria</taxon>
        <taxon>Bacillati</taxon>
        <taxon>Bacillota</taxon>
        <taxon>Clostridia</taxon>
        <taxon>Lachnospirales</taxon>
        <taxon>Lachnospiraceae</taxon>
        <taxon>Diplocloster</taxon>
    </lineage>
</organism>
<evidence type="ECO:0000256" key="2">
    <source>
        <dbReference type="SAM" id="Phobius"/>
    </source>
</evidence>
<evidence type="ECO:0000259" key="3">
    <source>
        <dbReference type="Pfam" id="PF01551"/>
    </source>
</evidence>
<proteinExistence type="predicted"/>
<gene>
    <name evidence="4" type="ORF">KTH89_21080</name>
</gene>
<reference evidence="4" key="1">
    <citation type="submission" date="2021-06" db="EMBL/GenBank/DDBJ databases">
        <title>Description of novel taxa of the family Lachnospiraceae.</title>
        <authorList>
            <person name="Chaplin A.V."/>
            <person name="Sokolova S.R."/>
            <person name="Pikina A.P."/>
            <person name="Korzhanova M."/>
            <person name="Belova V."/>
            <person name="Korostin D."/>
            <person name="Efimov B.A."/>
        </authorList>
    </citation>
    <scope>NUCLEOTIDE SEQUENCE</scope>
    <source>
        <strain evidence="4">ASD5720</strain>
    </source>
</reference>
<dbReference type="Pfam" id="PF01551">
    <property type="entry name" value="Peptidase_M23"/>
    <property type="match status" value="1"/>
</dbReference>
<dbReference type="AlphaFoldDB" id="A0A949NIY4"/>
<keyword evidence="5" id="KW-1185">Reference proteome</keyword>
<accession>A0A949NIY4</accession>
<dbReference type="PANTHER" id="PTHR21666:SF270">
    <property type="entry name" value="MUREIN HYDROLASE ACTIVATOR ENVC"/>
    <property type="match status" value="1"/>
</dbReference>
<feature type="region of interest" description="Disordered" evidence="1">
    <location>
        <begin position="78"/>
        <end position="126"/>
    </location>
</feature>
<dbReference type="RefSeq" id="WP_158347118.1">
    <property type="nucleotide sequence ID" value="NZ_JAHQCW010000048.1"/>
</dbReference>
<keyword evidence="2" id="KW-1133">Transmembrane helix</keyword>
<dbReference type="InterPro" id="IPR050570">
    <property type="entry name" value="Cell_wall_metabolism_enzyme"/>
</dbReference>
<dbReference type="GO" id="GO:0004222">
    <property type="term" value="F:metalloendopeptidase activity"/>
    <property type="evidence" value="ECO:0007669"/>
    <property type="project" value="TreeGrafter"/>
</dbReference>
<evidence type="ECO:0000256" key="1">
    <source>
        <dbReference type="SAM" id="MobiDB-lite"/>
    </source>
</evidence>
<name>A0A949NIY4_9FIRM</name>
<evidence type="ECO:0000313" key="5">
    <source>
        <dbReference type="Proteomes" id="UP000712157"/>
    </source>
</evidence>
<protein>
    <submittedName>
        <fullName evidence="4">M23 family metallopeptidase</fullName>
    </submittedName>
</protein>
<evidence type="ECO:0000313" key="4">
    <source>
        <dbReference type="EMBL" id="MBU9739035.1"/>
    </source>
</evidence>
<dbReference type="Gene3D" id="2.70.70.10">
    <property type="entry name" value="Glucose Permease (Domain IIA)"/>
    <property type="match status" value="1"/>
</dbReference>
<keyword evidence="2" id="KW-0812">Transmembrane</keyword>
<dbReference type="PANTHER" id="PTHR21666">
    <property type="entry name" value="PEPTIDASE-RELATED"/>
    <property type="match status" value="1"/>
</dbReference>
<feature type="domain" description="M23ase beta-sheet core" evidence="3">
    <location>
        <begin position="162"/>
        <end position="255"/>
    </location>
</feature>
<dbReference type="CDD" id="cd12797">
    <property type="entry name" value="M23_peptidase"/>
    <property type="match status" value="1"/>
</dbReference>